<dbReference type="EMBL" id="JBHSQK010000097">
    <property type="protein sequence ID" value="MFC5952247.1"/>
    <property type="molecule type" value="Genomic_DNA"/>
</dbReference>
<evidence type="ECO:0000259" key="8">
    <source>
        <dbReference type="Pfam" id="PF07992"/>
    </source>
</evidence>
<dbReference type="InterPro" id="IPR023753">
    <property type="entry name" value="FAD/NAD-binding_dom"/>
</dbReference>
<feature type="domain" description="FAD/NAD(P)-binding" evidence="8">
    <location>
        <begin position="6"/>
        <end position="139"/>
    </location>
</feature>
<reference evidence="10" key="1">
    <citation type="journal article" date="2019" name="Int. J. Syst. Evol. Microbiol.">
        <title>The Global Catalogue of Microorganisms (GCM) 10K type strain sequencing project: providing services to taxonomists for standard genome sequencing and annotation.</title>
        <authorList>
            <consortium name="The Broad Institute Genomics Platform"/>
            <consortium name="The Broad Institute Genome Sequencing Center for Infectious Disease"/>
            <person name="Wu L."/>
            <person name="Ma J."/>
        </authorList>
    </citation>
    <scope>NUCLEOTIDE SEQUENCE [LARGE SCALE GENOMIC DNA]</scope>
    <source>
        <strain evidence="10">CGMCC 4.7397</strain>
    </source>
</reference>
<dbReference type="Pfam" id="PF07992">
    <property type="entry name" value="Pyr_redox_2"/>
    <property type="match status" value="1"/>
</dbReference>
<organism evidence="9 10">
    <name type="scientific">Pseudonocardia lutea</name>
    <dbReference type="NCBI Taxonomy" id="2172015"/>
    <lineage>
        <taxon>Bacteria</taxon>
        <taxon>Bacillati</taxon>
        <taxon>Actinomycetota</taxon>
        <taxon>Actinomycetes</taxon>
        <taxon>Pseudonocardiales</taxon>
        <taxon>Pseudonocardiaceae</taxon>
        <taxon>Pseudonocardia</taxon>
    </lineage>
</organism>
<proteinExistence type="predicted"/>
<keyword evidence="3" id="KW-0349">Heme</keyword>
<name>A0ABW1IID6_9PSEU</name>
<dbReference type="InterPro" id="IPR052034">
    <property type="entry name" value="NasD-like"/>
</dbReference>
<dbReference type="PANTHER" id="PTHR43809">
    <property type="entry name" value="NITRITE REDUCTASE (NADH) LARGE SUBUNIT"/>
    <property type="match status" value="1"/>
</dbReference>
<keyword evidence="6" id="KW-0408">Iron</keyword>
<dbReference type="InterPro" id="IPR036188">
    <property type="entry name" value="FAD/NAD-bd_sf"/>
</dbReference>
<protein>
    <submittedName>
        <fullName evidence="9">FAD-dependent oxidoreductase</fullName>
    </submittedName>
</protein>
<comment type="pathway">
    <text evidence="2">Nitrogen metabolism; nitrate reduction (assimilation).</text>
</comment>
<keyword evidence="4" id="KW-0479">Metal-binding</keyword>
<comment type="cofactor">
    <cofactor evidence="1">
        <name>siroheme</name>
        <dbReference type="ChEBI" id="CHEBI:60052"/>
    </cofactor>
</comment>
<accession>A0ABW1IID6</accession>
<keyword evidence="5" id="KW-0560">Oxidoreductase</keyword>
<evidence type="ECO:0000256" key="2">
    <source>
        <dbReference type="ARBA" id="ARBA00005096"/>
    </source>
</evidence>
<comment type="caution">
    <text evidence="9">The sequence shown here is derived from an EMBL/GenBank/DDBJ whole genome shotgun (WGS) entry which is preliminary data.</text>
</comment>
<dbReference type="Gene3D" id="3.50.50.60">
    <property type="entry name" value="FAD/NAD(P)-binding domain"/>
    <property type="match status" value="2"/>
</dbReference>
<dbReference type="PANTHER" id="PTHR43809:SF1">
    <property type="entry name" value="NITRITE REDUCTASE (NADH) LARGE SUBUNIT"/>
    <property type="match status" value="1"/>
</dbReference>
<evidence type="ECO:0000256" key="4">
    <source>
        <dbReference type="ARBA" id="ARBA00022723"/>
    </source>
</evidence>
<feature type="non-terminal residue" evidence="9">
    <location>
        <position position="144"/>
    </location>
</feature>
<sequence>MTDTRHLVVVGNGMVGHRLVSALRDRDERGAWRVTVLGEEPRQAYDRVALSSYVDGKSEEELRLAELVDPLVDLRLGDPAVAVDRGRRTVTTASGAELTYDALVLATGSVPFVPPVPGRDLPNCFVYRTLDDLDAIKAGAAAAV</sequence>
<evidence type="ECO:0000313" key="9">
    <source>
        <dbReference type="EMBL" id="MFC5952247.1"/>
    </source>
</evidence>
<evidence type="ECO:0000256" key="3">
    <source>
        <dbReference type="ARBA" id="ARBA00022617"/>
    </source>
</evidence>
<dbReference type="RefSeq" id="WP_379570964.1">
    <property type="nucleotide sequence ID" value="NZ_JBHSQK010000097.1"/>
</dbReference>
<evidence type="ECO:0000313" key="10">
    <source>
        <dbReference type="Proteomes" id="UP001596119"/>
    </source>
</evidence>
<evidence type="ECO:0000256" key="1">
    <source>
        <dbReference type="ARBA" id="ARBA00001929"/>
    </source>
</evidence>
<dbReference type="Proteomes" id="UP001596119">
    <property type="component" value="Unassembled WGS sequence"/>
</dbReference>
<evidence type="ECO:0000256" key="6">
    <source>
        <dbReference type="ARBA" id="ARBA00023004"/>
    </source>
</evidence>
<dbReference type="SUPFAM" id="SSF51905">
    <property type="entry name" value="FAD/NAD(P)-binding domain"/>
    <property type="match status" value="1"/>
</dbReference>
<evidence type="ECO:0000256" key="7">
    <source>
        <dbReference type="ARBA" id="ARBA00023014"/>
    </source>
</evidence>
<gene>
    <name evidence="9" type="ORF">ACFQH9_28680</name>
</gene>
<evidence type="ECO:0000256" key="5">
    <source>
        <dbReference type="ARBA" id="ARBA00023002"/>
    </source>
</evidence>
<keyword evidence="10" id="KW-1185">Reference proteome</keyword>
<keyword evidence="7" id="KW-0411">Iron-sulfur</keyword>